<accession>A0A225UY71</accession>
<dbReference type="Proteomes" id="UP000198211">
    <property type="component" value="Unassembled WGS sequence"/>
</dbReference>
<dbReference type="SUPFAM" id="SSF48371">
    <property type="entry name" value="ARM repeat"/>
    <property type="match status" value="1"/>
</dbReference>
<dbReference type="AlphaFoldDB" id="A0A225UY71"/>
<protein>
    <submittedName>
        <fullName evidence="1">Uncharacterized protein</fullName>
    </submittedName>
</protein>
<dbReference type="InterPro" id="IPR011989">
    <property type="entry name" value="ARM-like"/>
</dbReference>
<reference evidence="2" key="1">
    <citation type="submission" date="2017-03" db="EMBL/GenBank/DDBJ databases">
        <title>Phytopthora megakarya and P. palmivora, two closely related causual agents of cacao black pod achieved similar genome size and gene model numbers by different mechanisms.</title>
        <authorList>
            <person name="Ali S."/>
            <person name="Shao J."/>
            <person name="Larry D.J."/>
            <person name="Kronmiller B."/>
            <person name="Shen D."/>
            <person name="Strem M.D."/>
            <person name="Melnick R.L."/>
            <person name="Guiltinan M.J."/>
            <person name="Tyler B.M."/>
            <person name="Meinhardt L.W."/>
            <person name="Bailey B.A."/>
        </authorList>
    </citation>
    <scope>NUCLEOTIDE SEQUENCE [LARGE SCALE GENOMIC DNA]</scope>
    <source>
        <strain evidence="2">zdho120</strain>
    </source>
</reference>
<organism evidence="1 2">
    <name type="scientific">Phytophthora megakarya</name>
    <dbReference type="NCBI Taxonomy" id="4795"/>
    <lineage>
        <taxon>Eukaryota</taxon>
        <taxon>Sar</taxon>
        <taxon>Stramenopiles</taxon>
        <taxon>Oomycota</taxon>
        <taxon>Peronosporomycetes</taxon>
        <taxon>Peronosporales</taxon>
        <taxon>Peronosporaceae</taxon>
        <taxon>Phytophthora</taxon>
    </lineage>
</organism>
<sequence length="75" mass="8371">MFAVFIFKFMRLRNAGVVAHLIALLVNGTSHEKLWSADTLRTMASTSNEIAWQFAREGVIQPLVSLFPSGTDMQT</sequence>
<dbReference type="InterPro" id="IPR016024">
    <property type="entry name" value="ARM-type_fold"/>
</dbReference>
<dbReference type="Gene3D" id="1.25.10.10">
    <property type="entry name" value="Leucine-rich Repeat Variant"/>
    <property type="match status" value="1"/>
</dbReference>
<comment type="caution">
    <text evidence="1">The sequence shown here is derived from an EMBL/GenBank/DDBJ whole genome shotgun (WGS) entry which is preliminary data.</text>
</comment>
<evidence type="ECO:0000313" key="1">
    <source>
        <dbReference type="EMBL" id="OWY98495.1"/>
    </source>
</evidence>
<dbReference type="EMBL" id="NBNE01009347">
    <property type="protein sequence ID" value="OWY98495.1"/>
    <property type="molecule type" value="Genomic_DNA"/>
</dbReference>
<dbReference type="STRING" id="4795.A0A225UY71"/>
<keyword evidence="2" id="KW-1185">Reference proteome</keyword>
<gene>
    <name evidence="1" type="ORF">PHMEG_00030728</name>
</gene>
<evidence type="ECO:0000313" key="2">
    <source>
        <dbReference type="Proteomes" id="UP000198211"/>
    </source>
</evidence>
<proteinExistence type="predicted"/>
<name>A0A225UY71_9STRA</name>